<dbReference type="EMBL" id="BMYX01000024">
    <property type="protein sequence ID" value="GGY27437.1"/>
    <property type="molecule type" value="Genomic_DNA"/>
</dbReference>
<comment type="caution">
    <text evidence="8">The sequence shown here is derived from an EMBL/GenBank/DDBJ whole genome shotgun (WGS) entry which is preliminary data.</text>
</comment>
<dbReference type="NCBIfam" id="TIGR00247">
    <property type="entry name" value="endolytic transglycosylase MltG"/>
    <property type="match status" value="1"/>
</dbReference>
<reference evidence="8" key="2">
    <citation type="submission" date="2020-09" db="EMBL/GenBank/DDBJ databases">
        <authorList>
            <person name="Sun Q."/>
            <person name="Kim S."/>
        </authorList>
    </citation>
    <scope>NUCLEOTIDE SEQUENCE</scope>
    <source>
        <strain evidence="8">KCTC 32182</strain>
    </source>
</reference>
<keyword evidence="2 7" id="KW-0812">Transmembrane</keyword>
<dbReference type="CDD" id="cd08010">
    <property type="entry name" value="MltG_like"/>
    <property type="match status" value="1"/>
</dbReference>
<dbReference type="HAMAP" id="MF_02065">
    <property type="entry name" value="MltG"/>
    <property type="match status" value="1"/>
</dbReference>
<evidence type="ECO:0000256" key="4">
    <source>
        <dbReference type="ARBA" id="ARBA00023136"/>
    </source>
</evidence>
<keyword evidence="6 7" id="KW-0961">Cell wall biogenesis/degradation</keyword>
<comment type="function">
    <text evidence="7">Functions as a peptidoglycan terminase that cleaves nascent peptidoglycan strands endolytically to terminate their elongation.</text>
</comment>
<evidence type="ECO:0000313" key="9">
    <source>
        <dbReference type="Proteomes" id="UP000645257"/>
    </source>
</evidence>
<dbReference type="PANTHER" id="PTHR30518">
    <property type="entry name" value="ENDOLYTIC MUREIN TRANSGLYCOSYLASE"/>
    <property type="match status" value="1"/>
</dbReference>
<dbReference type="InterPro" id="IPR003770">
    <property type="entry name" value="MLTG-like"/>
</dbReference>
<dbReference type="Gene3D" id="3.30.1490.480">
    <property type="entry name" value="Endolytic murein transglycosylase"/>
    <property type="match status" value="1"/>
</dbReference>
<feature type="site" description="Important for catalytic activity" evidence="7">
    <location>
        <position position="211"/>
    </location>
</feature>
<evidence type="ECO:0000256" key="1">
    <source>
        <dbReference type="ARBA" id="ARBA00022475"/>
    </source>
</evidence>
<keyword evidence="3 7" id="KW-1133">Transmembrane helix</keyword>
<dbReference type="Gene3D" id="3.30.160.60">
    <property type="entry name" value="Classic Zinc Finger"/>
    <property type="match status" value="1"/>
</dbReference>
<protein>
    <recommendedName>
        <fullName evidence="7">Endolytic murein transglycosylase</fullName>
        <ecNumber evidence="7">4.2.2.29</ecNumber>
    </recommendedName>
    <alternativeName>
        <fullName evidence="7">Peptidoglycan lytic transglycosylase</fullName>
    </alternativeName>
    <alternativeName>
        <fullName evidence="7">Peptidoglycan polymerization terminase</fullName>
    </alternativeName>
</protein>
<dbReference type="Proteomes" id="UP000645257">
    <property type="component" value="Unassembled WGS sequence"/>
</dbReference>
<keyword evidence="7" id="KW-0997">Cell inner membrane</keyword>
<gene>
    <name evidence="7" type="primary">mltG</name>
    <name evidence="8" type="ORF">GCM10011289_33580</name>
</gene>
<comment type="similarity">
    <text evidence="7">Belongs to the transglycosylase MltG family.</text>
</comment>
<dbReference type="RefSeq" id="WP_189536471.1">
    <property type="nucleotide sequence ID" value="NZ_BMYX01000024.1"/>
</dbReference>
<accession>A0A918UC01</accession>
<proteinExistence type="inferred from homology"/>
<keyword evidence="9" id="KW-1185">Reference proteome</keyword>
<evidence type="ECO:0000256" key="6">
    <source>
        <dbReference type="ARBA" id="ARBA00023316"/>
    </source>
</evidence>
<dbReference type="GO" id="GO:0008932">
    <property type="term" value="F:lytic endotransglycosylase activity"/>
    <property type="evidence" value="ECO:0007669"/>
    <property type="project" value="UniProtKB-UniRule"/>
</dbReference>
<evidence type="ECO:0000256" key="3">
    <source>
        <dbReference type="ARBA" id="ARBA00022989"/>
    </source>
</evidence>
<keyword evidence="1 7" id="KW-1003">Cell membrane</keyword>
<dbReference type="GO" id="GO:0071555">
    <property type="term" value="P:cell wall organization"/>
    <property type="evidence" value="ECO:0007669"/>
    <property type="project" value="UniProtKB-KW"/>
</dbReference>
<dbReference type="EC" id="4.2.2.29" evidence="7"/>
<sequence>MKMFGRLVLATVVAAFAWLAFVVLMPVSPPEPSWVITVGPNRTLSQVATSLADKGLVRNRNVMVALARLAGTDRKLKAGIYRFHDGASMLDILRRFAEGRPDEASVTMLEGWNFRQIREALARNADLTHATKGWSEAQVMTAIGASSAEAEGWLFPSTYFFTPGSTDLDIFKRAYQAMDERLAAVWRERDPGLPYASPVDLLKVASLVEKETSLDADRPMVAAVFVNRLRIGMRLQTDPSVIYGMGSAFNGNLTKRDLQRDTPYNTYTRSGLPPTPISMPGKAALAAAAHPAKSRALYFVARGDGSSYFSETLDEHNSAVRRYIFKKGQ</sequence>
<keyword evidence="4 7" id="KW-0472">Membrane</keyword>
<keyword evidence="8" id="KW-0449">Lipoprotein</keyword>
<evidence type="ECO:0000256" key="2">
    <source>
        <dbReference type="ARBA" id="ARBA00022692"/>
    </source>
</evidence>
<name>A0A918UC01_9NEIS</name>
<dbReference type="Pfam" id="PF02618">
    <property type="entry name" value="YceG"/>
    <property type="match status" value="1"/>
</dbReference>
<keyword evidence="5 7" id="KW-0456">Lyase</keyword>
<organism evidence="8 9">
    <name type="scientific">Paludibacterium paludis</name>
    <dbReference type="NCBI Taxonomy" id="1225769"/>
    <lineage>
        <taxon>Bacteria</taxon>
        <taxon>Pseudomonadati</taxon>
        <taxon>Pseudomonadota</taxon>
        <taxon>Betaproteobacteria</taxon>
        <taxon>Neisseriales</taxon>
        <taxon>Chromobacteriaceae</taxon>
        <taxon>Paludibacterium</taxon>
    </lineage>
</organism>
<dbReference type="GO" id="GO:0009252">
    <property type="term" value="P:peptidoglycan biosynthetic process"/>
    <property type="evidence" value="ECO:0007669"/>
    <property type="project" value="UniProtKB-UniRule"/>
</dbReference>
<evidence type="ECO:0000256" key="7">
    <source>
        <dbReference type="HAMAP-Rule" id="MF_02065"/>
    </source>
</evidence>
<dbReference type="AlphaFoldDB" id="A0A918UC01"/>
<dbReference type="GO" id="GO:0005886">
    <property type="term" value="C:plasma membrane"/>
    <property type="evidence" value="ECO:0007669"/>
    <property type="project" value="UniProtKB-UniRule"/>
</dbReference>
<reference evidence="8" key="1">
    <citation type="journal article" date="2014" name="Int. J. Syst. Evol. Microbiol.">
        <title>Complete genome sequence of Corynebacterium casei LMG S-19264T (=DSM 44701T), isolated from a smear-ripened cheese.</title>
        <authorList>
            <consortium name="US DOE Joint Genome Institute (JGI-PGF)"/>
            <person name="Walter F."/>
            <person name="Albersmeier A."/>
            <person name="Kalinowski J."/>
            <person name="Ruckert C."/>
        </authorList>
    </citation>
    <scope>NUCLEOTIDE SEQUENCE</scope>
    <source>
        <strain evidence="8">KCTC 32182</strain>
    </source>
</reference>
<comment type="catalytic activity">
    <reaction evidence="7">
        <text>a peptidoglycan chain = a peptidoglycan chain with N-acetyl-1,6-anhydromuramyl-[peptide] at the reducing end + a peptidoglycan chain with N-acetylglucosamine at the non-reducing end.</text>
        <dbReference type="EC" id="4.2.2.29"/>
    </reaction>
</comment>
<evidence type="ECO:0000256" key="5">
    <source>
        <dbReference type="ARBA" id="ARBA00023239"/>
    </source>
</evidence>
<evidence type="ECO:0000313" key="8">
    <source>
        <dbReference type="EMBL" id="GGY27437.1"/>
    </source>
</evidence>
<dbReference type="PANTHER" id="PTHR30518:SF2">
    <property type="entry name" value="ENDOLYTIC MUREIN TRANSGLYCOSYLASE"/>
    <property type="match status" value="1"/>
</dbReference>